<gene>
    <name evidence="2" type="ORF">DL546_001969</name>
</gene>
<dbReference type="Proteomes" id="UP000275385">
    <property type="component" value="Unassembled WGS sequence"/>
</dbReference>
<evidence type="ECO:0000313" key="3">
    <source>
        <dbReference type="Proteomes" id="UP000275385"/>
    </source>
</evidence>
<protein>
    <submittedName>
        <fullName evidence="2">Uncharacterized protein</fullName>
    </submittedName>
</protein>
<evidence type="ECO:0000313" key="2">
    <source>
        <dbReference type="EMBL" id="RKU41924.1"/>
    </source>
</evidence>
<evidence type="ECO:0000256" key="1">
    <source>
        <dbReference type="SAM" id="SignalP"/>
    </source>
</evidence>
<sequence length="554" mass="60551">MLVSLGALLFAVAGTLSQQTGNHVDWPRWCGKVYQDGYPAFDPGGQTRPPLPISGPPLLDIQFKPRYSLYLNSESQGQFVVNAPLSQLFGTPWTKSTKCRQRLSFTISVVSNTTNHTEPLVSSHLTVNTTGNTFPFSLASITPSLTPISLLLTAGNYTAVSSLLYLPTKSTGSTTRIDNRNGGLFHSSPTTDHKFVPLFPYGFYASYDNFLSNISTTNTSAIDTYTSTGLNAMTPLTTLSDTPFALTYLSSHDVKIMYDLRENYKNSSFVQTQATLAPSLDSLFAYWSVDEPDGWQDPFSAPLTAQSILHSVDPYHPAAVVLNCQNYYFPQYSAAADIIMEDVYPIGIKPSFSKWNTTCNTTLGDCGCDNCAGSVFDVANRLEDLSNYERWANLWPKTKFHNPQSFHGEGYWARDPTPEEEWAMVMLAVNHGAKGMMSWVYPAAESLVEAHGRLAKVLTVGPVVNYIVGGGRAKRVEVGVEGIDVAVWEREGSMLVSIVNGGGSVQGRVTVPVPRAVKVKSRPWGELEWTLDGGQLSSAELPGMSTSLLILELV</sequence>
<organism evidence="2 3">
    <name type="scientific">Coniochaeta pulveracea</name>
    <dbReference type="NCBI Taxonomy" id="177199"/>
    <lineage>
        <taxon>Eukaryota</taxon>
        <taxon>Fungi</taxon>
        <taxon>Dikarya</taxon>
        <taxon>Ascomycota</taxon>
        <taxon>Pezizomycotina</taxon>
        <taxon>Sordariomycetes</taxon>
        <taxon>Sordariomycetidae</taxon>
        <taxon>Coniochaetales</taxon>
        <taxon>Coniochaetaceae</taxon>
        <taxon>Coniochaeta</taxon>
    </lineage>
</organism>
<keyword evidence="3" id="KW-1185">Reference proteome</keyword>
<feature type="signal peptide" evidence="1">
    <location>
        <begin position="1"/>
        <end position="17"/>
    </location>
</feature>
<feature type="chain" id="PRO_5019032406" evidence="1">
    <location>
        <begin position="18"/>
        <end position="554"/>
    </location>
</feature>
<keyword evidence="1" id="KW-0732">Signal</keyword>
<dbReference type="STRING" id="177199.A0A420Y221"/>
<dbReference type="AlphaFoldDB" id="A0A420Y221"/>
<proteinExistence type="predicted"/>
<dbReference type="OrthoDB" id="2338662at2759"/>
<comment type="caution">
    <text evidence="2">The sequence shown here is derived from an EMBL/GenBank/DDBJ whole genome shotgun (WGS) entry which is preliminary data.</text>
</comment>
<dbReference type="EMBL" id="QVQW01000065">
    <property type="protein sequence ID" value="RKU41924.1"/>
    <property type="molecule type" value="Genomic_DNA"/>
</dbReference>
<accession>A0A420Y221</accession>
<reference evidence="2 3" key="1">
    <citation type="submission" date="2018-08" db="EMBL/GenBank/DDBJ databases">
        <title>Draft genome of the lignicolous fungus Coniochaeta pulveracea.</title>
        <authorList>
            <person name="Borstlap C.J."/>
            <person name="De Witt R.N."/>
            <person name="Botha A."/>
            <person name="Volschenk H."/>
        </authorList>
    </citation>
    <scope>NUCLEOTIDE SEQUENCE [LARGE SCALE GENOMIC DNA]</scope>
    <source>
        <strain evidence="2 3">CAB683</strain>
    </source>
</reference>
<name>A0A420Y221_9PEZI</name>